<feature type="transmembrane region" description="Helical" evidence="1">
    <location>
        <begin position="103"/>
        <end position="125"/>
    </location>
</feature>
<gene>
    <name evidence="2" type="ORF">MFFC18_28990</name>
</gene>
<keyword evidence="1" id="KW-0472">Membrane</keyword>
<dbReference type="Proteomes" id="UP000322214">
    <property type="component" value="Chromosome"/>
</dbReference>
<evidence type="ECO:0000313" key="3">
    <source>
        <dbReference type="Proteomes" id="UP000322214"/>
    </source>
</evidence>
<dbReference type="AlphaFoldDB" id="A0A5B9P8G2"/>
<dbReference type="RefSeq" id="WP_075086063.1">
    <property type="nucleotide sequence ID" value="NZ_CP042912.1"/>
</dbReference>
<keyword evidence="1" id="KW-1133">Transmembrane helix</keyword>
<evidence type="ECO:0008006" key="4">
    <source>
        <dbReference type="Google" id="ProtNLM"/>
    </source>
</evidence>
<proteinExistence type="predicted"/>
<accession>A0A5B9P8G2</accession>
<evidence type="ECO:0000313" key="2">
    <source>
        <dbReference type="EMBL" id="QEG23007.1"/>
    </source>
</evidence>
<dbReference type="KEGG" id="mff:MFFC18_28990"/>
<feature type="transmembrane region" description="Helical" evidence="1">
    <location>
        <begin position="153"/>
        <end position="175"/>
    </location>
</feature>
<keyword evidence="1" id="KW-0812">Transmembrane</keyword>
<sequence>MHQPNIENPNLDSSASSRFATAFHVLFQTLLVAAFAMWFGGFGFYVSFVVPVGNEVLGSTFEQGLITREVTVPLNWLGLFAGLLMLCDVILMRFSGQSPGRRMPLLAVGAMAIVILVMQVALFWLHPQIDAFVDLEIHEIKDDYDQFYWLHRLYLWASTIQWIAAWVWLLFRVSLWRTARRLSK</sequence>
<keyword evidence="3" id="KW-1185">Reference proteome</keyword>
<feature type="transmembrane region" description="Helical" evidence="1">
    <location>
        <begin position="25"/>
        <end position="50"/>
    </location>
</feature>
<reference evidence="2 3" key="1">
    <citation type="submission" date="2019-08" db="EMBL/GenBank/DDBJ databases">
        <title>Deep-cultivation of Planctomycetes and their phenomic and genomic characterization uncovers novel biology.</title>
        <authorList>
            <person name="Wiegand S."/>
            <person name="Jogler M."/>
            <person name="Boedeker C."/>
            <person name="Pinto D."/>
            <person name="Vollmers J."/>
            <person name="Rivas-Marin E."/>
            <person name="Kohn T."/>
            <person name="Peeters S.H."/>
            <person name="Heuer A."/>
            <person name="Rast P."/>
            <person name="Oberbeckmann S."/>
            <person name="Bunk B."/>
            <person name="Jeske O."/>
            <person name="Meyerdierks A."/>
            <person name="Storesund J.E."/>
            <person name="Kallscheuer N."/>
            <person name="Luecker S."/>
            <person name="Lage O.M."/>
            <person name="Pohl T."/>
            <person name="Merkel B.J."/>
            <person name="Hornburger P."/>
            <person name="Mueller R.-W."/>
            <person name="Bruemmer F."/>
            <person name="Labrenz M."/>
            <person name="Spormann A.M."/>
            <person name="Op den Camp H."/>
            <person name="Overmann J."/>
            <person name="Amann R."/>
            <person name="Jetten M.S.M."/>
            <person name="Mascher T."/>
            <person name="Medema M.H."/>
            <person name="Devos D.P."/>
            <person name="Kaster A.-K."/>
            <person name="Ovreas L."/>
            <person name="Rohde M."/>
            <person name="Galperin M.Y."/>
            <person name="Jogler C."/>
        </authorList>
    </citation>
    <scope>NUCLEOTIDE SEQUENCE [LARGE SCALE GENOMIC DNA]</scope>
    <source>
        <strain evidence="2 3">FC18</strain>
    </source>
</reference>
<feature type="transmembrane region" description="Helical" evidence="1">
    <location>
        <begin position="70"/>
        <end position="91"/>
    </location>
</feature>
<evidence type="ECO:0000256" key="1">
    <source>
        <dbReference type="SAM" id="Phobius"/>
    </source>
</evidence>
<protein>
    <recommendedName>
        <fullName evidence="4">DUF4149 domain-containing protein</fullName>
    </recommendedName>
</protein>
<name>A0A5B9P8G2_9BACT</name>
<dbReference type="EMBL" id="CP042912">
    <property type="protein sequence ID" value="QEG23007.1"/>
    <property type="molecule type" value="Genomic_DNA"/>
</dbReference>
<organism evidence="2 3">
    <name type="scientific">Mariniblastus fucicola</name>
    <dbReference type="NCBI Taxonomy" id="980251"/>
    <lineage>
        <taxon>Bacteria</taxon>
        <taxon>Pseudomonadati</taxon>
        <taxon>Planctomycetota</taxon>
        <taxon>Planctomycetia</taxon>
        <taxon>Pirellulales</taxon>
        <taxon>Pirellulaceae</taxon>
        <taxon>Mariniblastus</taxon>
    </lineage>
</organism>